<evidence type="ECO:0000313" key="5">
    <source>
        <dbReference type="EMBL" id="MBB6215116.1"/>
    </source>
</evidence>
<dbReference type="PANTHER" id="PTHR43308">
    <property type="entry name" value="OUTER MEMBRANE PROTEIN ALPHA-RELATED"/>
    <property type="match status" value="1"/>
</dbReference>
<dbReference type="EMBL" id="JACHEN010000005">
    <property type="protein sequence ID" value="MBB6215116.1"/>
    <property type="molecule type" value="Genomic_DNA"/>
</dbReference>
<proteinExistence type="predicted"/>
<feature type="chain" id="PRO_5032658033" description="SLH domain-containing protein" evidence="3">
    <location>
        <begin position="27"/>
        <end position="356"/>
    </location>
</feature>
<dbReference type="PANTHER" id="PTHR43308:SF5">
    <property type="entry name" value="S-LAYER PROTEIN _ PEPTIDOGLYCAN ENDO-BETA-N-ACETYLGLUCOSAMINIDASE"/>
    <property type="match status" value="1"/>
</dbReference>
<dbReference type="InterPro" id="IPR001119">
    <property type="entry name" value="SLH_dom"/>
</dbReference>
<feature type="compositionally biased region" description="Acidic residues" evidence="2">
    <location>
        <begin position="309"/>
        <end position="336"/>
    </location>
</feature>
<keyword evidence="6" id="KW-1185">Reference proteome</keyword>
<evidence type="ECO:0000256" key="1">
    <source>
        <dbReference type="ARBA" id="ARBA00022737"/>
    </source>
</evidence>
<dbReference type="PROSITE" id="PS51272">
    <property type="entry name" value="SLH"/>
    <property type="match status" value="3"/>
</dbReference>
<dbReference type="Pfam" id="PF00395">
    <property type="entry name" value="SLH"/>
    <property type="match status" value="3"/>
</dbReference>
<keyword evidence="3" id="KW-0732">Signal</keyword>
<evidence type="ECO:0000313" key="6">
    <source>
        <dbReference type="Proteomes" id="UP000579281"/>
    </source>
</evidence>
<sequence length="356" mass="38790">MKRFYKGLTALLIAVVALSPTGAAFAENNDYANHWAAEKINSWKEKGLIRGYEDGSIKPDNQITRAEFVTLVNNALATTVTDEVYGDESATVTENTENATVTEAVYFEDVKETDWFFNDIKKAKAAGYISGYEDQTMRPNNPISRQEAAIILANILELDTENNNSGIDRFIDKASIPAWSKGAVGAVAAAGYMNGYPDGSFMPTKSITRAETLVVLNNLLKEEDVEEDKVAPVIEGVEDQGVYEEAVTPNSDDQDIDKVELTKDGEAVEGYALGTEINTNGEYVLTVVDKAGNTTVLNFTINIAASEQEGVEPTEETTDQEGVEPTEEITDQENTEPTEQANLEETAEAPDTNQAQ</sequence>
<dbReference type="Proteomes" id="UP000579281">
    <property type="component" value="Unassembled WGS sequence"/>
</dbReference>
<comment type="caution">
    <text evidence="5">The sequence shown here is derived from an EMBL/GenBank/DDBJ whole genome shotgun (WGS) entry which is preliminary data.</text>
</comment>
<accession>A0A841KNU7</accession>
<protein>
    <recommendedName>
        <fullName evidence="4">SLH domain-containing protein</fullName>
    </recommendedName>
</protein>
<evidence type="ECO:0000259" key="4">
    <source>
        <dbReference type="PROSITE" id="PS51272"/>
    </source>
</evidence>
<dbReference type="InterPro" id="IPR051465">
    <property type="entry name" value="Cell_Envelope_Struct_Comp"/>
</dbReference>
<feature type="domain" description="SLH" evidence="4">
    <location>
        <begin position="23"/>
        <end position="86"/>
    </location>
</feature>
<feature type="domain" description="SLH" evidence="4">
    <location>
        <begin position="167"/>
        <end position="230"/>
    </location>
</feature>
<feature type="signal peptide" evidence="3">
    <location>
        <begin position="1"/>
        <end position="26"/>
    </location>
</feature>
<name>A0A841KNU7_9FIRM</name>
<dbReference type="RefSeq" id="WP_184309116.1">
    <property type="nucleotide sequence ID" value="NZ_JACHEN010000005.1"/>
</dbReference>
<feature type="domain" description="SLH" evidence="4">
    <location>
        <begin position="103"/>
        <end position="166"/>
    </location>
</feature>
<dbReference type="AlphaFoldDB" id="A0A841KNU7"/>
<reference evidence="5 6" key="1">
    <citation type="submission" date="2020-08" db="EMBL/GenBank/DDBJ databases">
        <title>Genomic Encyclopedia of Type Strains, Phase IV (KMG-IV): sequencing the most valuable type-strain genomes for metagenomic binning, comparative biology and taxonomic classification.</title>
        <authorList>
            <person name="Goeker M."/>
        </authorList>
    </citation>
    <scope>NUCLEOTIDE SEQUENCE [LARGE SCALE GENOMIC DNA]</scope>
    <source>
        <strain evidence="5 6">DSM 103526</strain>
    </source>
</reference>
<keyword evidence="1" id="KW-0677">Repeat</keyword>
<organism evidence="5 6">
    <name type="scientific">Anaerosolibacter carboniphilus</name>
    <dbReference type="NCBI Taxonomy" id="1417629"/>
    <lineage>
        <taxon>Bacteria</taxon>
        <taxon>Bacillati</taxon>
        <taxon>Bacillota</taxon>
        <taxon>Clostridia</taxon>
        <taxon>Peptostreptococcales</taxon>
        <taxon>Thermotaleaceae</taxon>
        <taxon>Anaerosolibacter</taxon>
    </lineage>
</organism>
<feature type="region of interest" description="Disordered" evidence="2">
    <location>
        <begin position="307"/>
        <end position="356"/>
    </location>
</feature>
<evidence type="ECO:0000256" key="2">
    <source>
        <dbReference type="SAM" id="MobiDB-lite"/>
    </source>
</evidence>
<gene>
    <name evidence="5" type="ORF">HNQ80_001205</name>
</gene>
<evidence type="ECO:0000256" key="3">
    <source>
        <dbReference type="SAM" id="SignalP"/>
    </source>
</evidence>